<dbReference type="PANTHER" id="PTHR41773">
    <property type="entry name" value="GTP PYROPHOSPHATASE-RELATED"/>
    <property type="match status" value="1"/>
</dbReference>
<dbReference type="Proteomes" id="UP000035462">
    <property type="component" value="Unassembled WGS sequence"/>
</dbReference>
<evidence type="ECO:0000313" key="2">
    <source>
        <dbReference type="EMBL" id="KLE06311.1"/>
    </source>
</evidence>
<feature type="domain" description="RelA/SpoT" evidence="1">
    <location>
        <begin position="49"/>
        <end position="178"/>
    </location>
</feature>
<evidence type="ECO:0000259" key="1">
    <source>
        <dbReference type="SMART" id="SM00954"/>
    </source>
</evidence>
<dbReference type="RefSeq" id="WP_052947304.1">
    <property type="nucleotide sequence ID" value="NZ_JAIT01000015.1"/>
</dbReference>
<comment type="caution">
    <text evidence="2">The sequence shown here is derived from an EMBL/GenBank/DDBJ whole genome shotgun (WGS) entry which is preliminary data.</text>
</comment>
<sequence length="318" mass="37702">MTEIEFRQKYESEKHIFQAWGNFVSEKIINTLANEGIDSSKFLKINVSTRIKEADSLIAKAFYRSKNYKNPYDDITDKVGARFVALLDDDVRKLCSIIENISEWTYSKDRDYETERADEPLSFNYQSMHYVVKSKNSIFFQDVTIPVNIPCEIQVRTLLQHAYSELTHDRVYKTSFDPTSEVKRAVAKSMAFLETTDEYFQKVSNLMLDLPIFKLYDGLRERFSTIYPQFKDGSKVNIHILHAYYNFINSHNFSDFTIFNDLDEIVKFNIDKTYLNNQPVIYFIYYMCLHQKNILKKNWIYTNEELHPYFTHLGISFD</sequence>
<dbReference type="SMART" id="SM00954">
    <property type="entry name" value="RelA_SpoT"/>
    <property type="match status" value="1"/>
</dbReference>
<dbReference type="GO" id="GO:0015969">
    <property type="term" value="P:guanosine tetraphosphate metabolic process"/>
    <property type="evidence" value="ECO:0007669"/>
    <property type="project" value="InterPro"/>
</dbReference>
<accession>A0A837JCW0</accession>
<organism evidence="2 3">
    <name type="scientific">Aliarcobacter butzleri L352</name>
    <dbReference type="NCBI Taxonomy" id="1447260"/>
    <lineage>
        <taxon>Bacteria</taxon>
        <taxon>Pseudomonadati</taxon>
        <taxon>Campylobacterota</taxon>
        <taxon>Epsilonproteobacteria</taxon>
        <taxon>Campylobacterales</taxon>
        <taxon>Arcobacteraceae</taxon>
        <taxon>Aliarcobacter</taxon>
    </lineage>
</organism>
<dbReference type="Gene3D" id="3.30.460.10">
    <property type="entry name" value="Beta Polymerase, domain 2"/>
    <property type="match status" value="1"/>
</dbReference>
<dbReference type="PANTHER" id="PTHR41773:SF1">
    <property type="entry name" value="RELA_SPOT DOMAIN-CONTAINING PROTEIN"/>
    <property type="match status" value="1"/>
</dbReference>
<proteinExistence type="predicted"/>
<dbReference type="AlphaFoldDB" id="A0A837JCW0"/>
<name>A0A837JCW0_9BACT</name>
<dbReference type="CDD" id="cd05399">
    <property type="entry name" value="NT_Rel-Spo_like"/>
    <property type="match status" value="1"/>
</dbReference>
<protein>
    <submittedName>
        <fullName evidence="2">(P)ppGpp synthetase</fullName>
    </submittedName>
</protein>
<evidence type="ECO:0000313" key="3">
    <source>
        <dbReference type="Proteomes" id="UP000035462"/>
    </source>
</evidence>
<dbReference type="InterPro" id="IPR043519">
    <property type="entry name" value="NT_sf"/>
</dbReference>
<dbReference type="EMBL" id="JAIT01000015">
    <property type="protein sequence ID" value="KLE06311.1"/>
    <property type="molecule type" value="Genomic_DNA"/>
</dbReference>
<dbReference type="SUPFAM" id="SSF81301">
    <property type="entry name" value="Nucleotidyltransferase"/>
    <property type="match status" value="1"/>
</dbReference>
<gene>
    <name evidence="2" type="ORF">AF77_02305</name>
</gene>
<reference evidence="2 3" key="1">
    <citation type="submission" date="2014-01" db="EMBL/GenBank/DDBJ databases">
        <title>Development of a Comparative Genomic Fingerprinting Assay for High Resolution Genotyping of Arcobacter butzleri.</title>
        <authorList>
            <person name="Webb A.L."/>
            <person name="Inglis G.D."/>
            <person name="Kruczkiewicz P."/>
            <person name="Selinger L.B."/>
            <person name="Taboada E.N."/>
        </authorList>
    </citation>
    <scope>NUCLEOTIDE SEQUENCE [LARGE SCALE GENOMIC DNA]</scope>
    <source>
        <strain evidence="2 3">L352</strain>
    </source>
</reference>
<dbReference type="Pfam" id="PF04607">
    <property type="entry name" value="RelA_SpoT"/>
    <property type="match status" value="1"/>
</dbReference>
<dbReference type="InterPro" id="IPR007685">
    <property type="entry name" value="RelA_SpoT"/>
</dbReference>